<evidence type="ECO:0000256" key="1">
    <source>
        <dbReference type="ARBA" id="ARBA00022723"/>
    </source>
</evidence>
<organism evidence="4 5">
    <name type="scientific">Massilia timonae</name>
    <dbReference type="NCBI Taxonomy" id="47229"/>
    <lineage>
        <taxon>Bacteria</taxon>
        <taxon>Pseudomonadati</taxon>
        <taxon>Pseudomonadota</taxon>
        <taxon>Betaproteobacteria</taxon>
        <taxon>Burkholderiales</taxon>
        <taxon>Oxalobacteraceae</taxon>
        <taxon>Telluria group</taxon>
        <taxon>Massilia</taxon>
    </lineage>
</organism>
<dbReference type="PANTHER" id="PTHR43344">
    <property type="entry name" value="PHOSPHOSERINE PHOSPHATASE"/>
    <property type="match status" value="1"/>
</dbReference>
<evidence type="ECO:0000256" key="2">
    <source>
        <dbReference type="ARBA" id="ARBA00022801"/>
    </source>
</evidence>
<dbReference type="GO" id="GO:0046872">
    <property type="term" value="F:metal ion binding"/>
    <property type="evidence" value="ECO:0007669"/>
    <property type="project" value="UniProtKB-KW"/>
</dbReference>
<keyword evidence="1" id="KW-0479">Metal-binding</keyword>
<dbReference type="GO" id="GO:0016787">
    <property type="term" value="F:hydrolase activity"/>
    <property type="evidence" value="ECO:0007669"/>
    <property type="project" value="UniProtKB-KW"/>
</dbReference>
<dbReference type="RefSeq" id="WP_071361238.1">
    <property type="nucleotide sequence ID" value="NZ_JRYB01000001.1"/>
</dbReference>
<dbReference type="Gene3D" id="1.20.1440.100">
    <property type="entry name" value="SG protein - dephosphorylation function"/>
    <property type="match status" value="1"/>
</dbReference>
<dbReference type="CDD" id="cd02612">
    <property type="entry name" value="HAD_PGPPase"/>
    <property type="match status" value="1"/>
</dbReference>
<dbReference type="NCBIfam" id="TIGR01490">
    <property type="entry name" value="HAD-SF-IB-hyp1"/>
    <property type="match status" value="1"/>
</dbReference>
<protein>
    <submittedName>
        <fullName evidence="4">HAD phosphoserine phosphatase-like hydrolase, IB family protein</fullName>
    </submittedName>
</protein>
<dbReference type="Gene3D" id="3.40.50.1000">
    <property type="entry name" value="HAD superfamily/HAD-like"/>
    <property type="match status" value="1"/>
</dbReference>
<dbReference type="Pfam" id="PF12710">
    <property type="entry name" value="HAD"/>
    <property type="match status" value="1"/>
</dbReference>
<comment type="caution">
    <text evidence="4">The sequence shown here is derived from an EMBL/GenBank/DDBJ whole genome shotgun (WGS) entry which is preliminary data.</text>
</comment>
<evidence type="ECO:0000313" key="5">
    <source>
        <dbReference type="Proteomes" id="UP000180246"/>
    </source>
</evidence>
<dbReference type="SUPFAM" id="SSF56784">
    <property type="entry name" value="HAD-like"/>
    <property type="match status" value="1"/>
</dbReference>
<reference evidence="4 5" key="1">
    <citation type="submission" date="2014-10" db="EMBL/GenBank/DDBJ databases">
        <authorList>
            <person name="Seo M.-J."/>
            <person name="Seok Y.J."/>
            <person name="Cha I.-T."/>
        </authorList>
    </citation>
    <scope>NUCLEOTIDE SEQUENCE [LARGE SCALE GENOMIC DNA]</scope>
    <source>
        <strain evidence="4 5">NEU</strain>
    </source>
</reference>
<dbReference type="AlphaFoldDB" id="A0A1S2N4X6"/>
<proteinExistence type="predicted"/>
<dbReference type="InterPro" id="IPR036412">
    <property type="entry name" value="HAD-like_sf"/>
</dbReference>
<dbReference type="PANTHER" id="PTHR43344:SF13">
    <property type="entry name" value="PHOSPHATASE RV3661-RELATED"/>
    <property type="match status" value="1"/>
</dbReference>
<dbReference type="InterPro" id="IPR050582">
    <property type="entry name" value="HAD-like_SerB"/>
</dbReference>
<dbReference type="EMBL" id="JRYB01000001">
    <property type="protein sequence ID" value="OIJ40146.1"/>
    <property type="molecule type" value="Genomic_DNA"/>
</dbReference>
<accession>A0A1S2N4X6</accession>
<dbReference type="InterPro" id="IPR006385">
    <property type="entry name" value="HAD_hydro_SerB1"/>
</dbReference>
<dbReference type="Proteomes" id="UP000180246">
    <property type="component" value="Unassembled WGS sequence"/>
</dbReference>
<dbReference type="NCBIfam" id="TIGR01488">
    <property type="entry name" value="HAD-SF-IB"/>
    <property type="match status" value="1"/>
</dbReference>
<gene>
    <name evidence="4" type="ORF">LO55_1872</name>
</gene>
<name>A0A1S2N4X6_9BURK</name>
<keyword evidence="3" id="KW-0460">Magnesium</keyword>
<dbReference type="InterPro" id="IPR023214">
    <property type="entry name" value="HAD_sf"/>
</dbReference>
<sequence length="224" mass="24528">MKNLALFDLDHTLLPLDSDHEWGEFLARVGAVDGDAYRARNDAFFAQYNAGVLDPVEYLEFALGTLASFSRLELESLHARYMREVIEPAIKPQALRLVREHQDAGDLVAIITATNHYITAPIAAAFGVEHHIAAMPERDAAGNLTGRLAGTPTSGPGKITHMHAWLERLGQPFGSFGRSHFYSDSHNDIPLLSIVSHPVATNPSAALASHAQQQGWPTIQLFND</sequence>
<keyword evidence="2 4" id="KW-0378">Hydrolase</keyword>
<evidence type="ECO:0000256" key="3">
    <source>
        <dbReference type="ARBA" id="ARBA00022842"/>
    </source>
</evidence>
<evidence type="ECO:0000313" key="4">
    <source>
        <dbReference type="EMBL" id="OIJ40146.1"/>
    </source>
</evidence>